<evidence type="ECO:0000256" key="9">
    <source>
        <dbReference type="ARBA" id="ARBA00047885"/>
    </source>
</evidence>
<comment type="catalytic activity">
    <reaction evidence="8">
        <text>N-terminal L-seryl-L-prolyl-L-lysyl-[protein] + 3 S-adenosyl-L-methionine = N-terminal N,N,N-trimethyl-L-seryl-L-prolyl-L-lysyl-[protein] + 3 S-adenosyl-L-homocysteine + 3 H(+)</text>
        <dbReference type="Rhea" id="RHEA:54724"/>
        <dbReference type="Rhea" id="RHEA-COMP:13789"/>
        <dbReference type="Rhea" id="RHEA-COMP:13973"/>
        <dbReference type="ChEBI" id="CHEBI:15378"/>
        <dbReference type="ChEBI" id="CHEBI:57856"/>
        <dbReference type="ChEBI" id="CHEBI:59789"/>
        <dbReference type="ChEBI" id="CHEBI:138061"/>
        <dbReference type="ChEBI" id="CHEBI:138317"/>
        <dbReference type="EC" id="2.1.1.244"/>
    </reaction>
</comment>
<evidence type="ECO:0000313" key="12">
    <source>
        <dbReference type="EMBL" id="PQK16588.1"/>
    </source>
</evidence>
<dbReference type="EC" id="2.1.1.244" evidence="5"/>
<evidence type="ECO:0000256" key="5">
    <source>
        <dbReference type="ARBA" id="ARBA00039112"/>
    </source>
</evidence>
<dbReference type="GO" id="GO:0071885">
    <property type="term" value="F:N-terminal protein N-methyltransferase activity"/>
    <property type="evidence" value="ECO:0007669"/>
    <property type="project" value="UniProtKB-EC"/>
</dbReference>
<dbReference type="OrthoDB" id="1298661at2759"/>
<dbReference type="InterPro" id="IPR008576">
    <property type="entry name" value="MeTrfase_NTM1"/>
</dbReference>
<name>A0A2S7YK89_BEABA</name>
<dbReference type="SUPFAM" id="SSF53335">
    <property type="entry name" value="S-adenosyl-L-methionine-dependent methyltransferases"/>
    <property type="match status" value="1"/>
</dbReference>
<accession>A0A2S7YK89</accession>
<dbReference type="Pfam" id="PF05891">
    <property type="entry name" value="Methyltransf_PK"/>
    <property type="match status" value="1"/>
</dbReference>
<evidence type="ECO:0000256" key="2">
    <source>
        <dbReference type="ARBA" id="ARBA00022603"/>
    </source>
</evidence>
<dbReference type="AlphaFoldDB" id="A0A2S7YK89"/>
<evidence type="ECO:0000256" key="6">
    <source>
        <dbReference type="ARBA" id="ARBA00039449"/>
    </source>
</evidence>
<comment type="catalytic activity">
    <reaction evidence="9">
        <text>N-terminal L-prolyl-L-prolyl-L-lysyl-[protein] + 2 S-adenosyl-L-methionine = N-terminal N,N-dimethyl-L-prolyl-L-prolyl-L-lysyl-[protein] + 2 S-adenosyl-L-homocysteine + 2 H(+)</text>
        <dbReference type="Rhea" id="RHEA:54736"/>
        <dbReference type="Rhea" id="RHEA-COMP:13787"/>
        <dbReference type="Rhea" id="RHEA-COMP:13974"/>
        <dbReference type="ChEBI" id="CHEBI:15378"/>
        <dbReference type="ChEBI" id="CHEBI:57856"/>
        <dbReference type="ChEBI" id="CHEBI:59789"/>
        <dbReference type="ChEBI" id="CHEBI:138059"/>
        <dbReference type="ChEBI" id="CHEBI:138318"/>
        <dbReference type="EC" id="2.1.1.244"/>
    </reaction>
</comment>
<dbReference type="PANTHER" id="PTHR12753:SF0">
    <property type="entry name" value="ALPHA N-TERMINAL PROTEIN METHYLTRANSFERASE 1"/>
    <property type="match status" value="1"/>
</dbReference>
<dbReference type="PIRSF" id="PIRSF016958">
    <property type="entry name" value="DUF858_MeTrfase_lik"/>
    <property type="match status" value="1"/>
</dbReference>
<feature type="binding site" evidence="11">
    <location>
        <position position="89"/>
    </location>
    <ligand>
        <name>S-adenosyl-L-methionine</name>
        <dbReference type="ChEBI" id="CHEBI:59789"/>
    </ligand>
</feature>
<feature type="binding site" evidence="11">
    <location>
        <position position="161"/>
    </location>
    <ligand>
        <name>S-adenosyl-L-methionine</name>
        <dbReference type="ChEBI" id="CHEBI:59789"/>
    </ligand>
</feature>
<dbReference type="CDD" id="cd02440">
    <property type="entry name" value="AdoMet_MTases"/>
    <property type="match status" value="1"/>
</dbReference>
<evidence type="ECO:0000256" key="8">
    <source>
        <dbReference type="ARBA" id="ARBA00047306"/>
    </source>
</evidence>
<evidence type="ECO:0000256" key="10">
    <source>
        <dbReference type="ARBA" id="ARBA00048167"/>
    </source>
</evidence>
<reference evidence="12 13" key="1">
    <citation type="submission" date="2016-07" db="EMBL/GenBank/DDBJ databases">
        <title>Comparative genomics of the entomopathogenic fungus Beauveria bassiana.</title>
        <authorList>
            <person name="Valero Jimenez C.A."/>
            <person name="Zwaan B.J."/>
            <person name="Van Kan J.A."/>
            <person name="Takken W."/>
            <person name="Debets A.J."/>
            <person name="Schoustra S.E."/>
            <person name="Koenraadt C.J."/>
        </authorList>
    </citation>
    <scope>NUCLEOTIDE SEQUENCE [LARGE SCALE GENOMIC DNA]</scope>
    <source>
        <strain evidence="12 13">ARSEF 8028</strain>
    </source>
</reference>
<feature type="binding site" evidence="11">
    <location>
        <position position="94"/>
    </location>
    <ligand>
        <name>S-adenosyl-L-methionine</name>
        <dbReference type="ChEBI" id="CHEBI:59789"/>
    </ligand>
</feature>
<organism evidence="12 13">
    <name type="scientific">Beauveria bassiana</name>
    <name type="common">White muscardine disease fungus</name>
    <name type="synonym">Tritirachium shiotae</name>
    <dbReference type="NCBI Taxonomy" id="176275"/>
    <lineage>
        <taxon>Eukaryota</taxon>
        <taxon>Fungi</taxon>
        <taxon>Dikarya</taxon>
        <taxon>Ascomycota</taxon>
        <taxon>Pezizomycotina</taxon>
        <taxon>Sordariomycetes</taxon>
        <taxon>Hypocreomycetidae</taxon>
        <taxon>Hypocreales</taxon>
        <taxon>Cordycipitaceae</taxon>
        <taxon>Beauveria</taxon>
    </lineage>
</organism>
<keyword evidence="2" id="KW-0489">Methyltransferase</keyword>
<comment type="caution">
    <text evidence="12">The sequence shown here is derived from an EMBL/GenBank/DDBJ whole genome shotgun (WGS) entry which is preliminary data.</text>
</comment>
<evidence type="ECO:0000313" key="13">
    <source>
        <dbReference type="Proteomes" id="UP000237441"/>
    </source>
</evidence>
<dbReference type="PANTHER" id="PTHR12753">
    <property type="entry name" value="AD-003 - RELATED"/>
    <property type="match status" value="1"/>
</dbReference>
<dbReference type="InterPro" id="IPR029063">
    <property type="entry name" value="SAM-dependent_MTases_sf"/>
</dbReference>
<dbReference type="EMBL" id="JRHA01000006">
    <property type="protein sequence ID" value="PQK16588.1"/>
    <property type="molecule type" value="Genomic_DNA"/>
</dbReference>
<dbReference type="Gene3D" id="3.40.50.150">
    <property type="entry name" value="Vaccinia Virus protein VP39"/>
    <property type="match status" value="1"/>
</dbReference>
<protein>
    <recommendedName>
        <fullName evidence="6">Alpha N-terminal protein methyltransferase 1</fullName>
        <ecNumber evidence="5">2.1.1.244</ecNumber>
    </recommendedName>
    <alternativeName>
        <fullName evidence="7">X-Pro-Lys N-terminal protein methyltransferase 1</fullName>
    </alternativeName>
</protein>
<evidence type="ECO:0000256" key="4">
    <source>
        <dbReference type="ARBA" id="ARBA00022691"/>
    </source>
</evidence>
<dbReference type="GO" id="GO:0032259">
    <property type="term" value="P:methylation"/>
    <property type="evidence" value="ECO:0007669"/>
    <property type="project" value="UniProtKB-KW"/>
</dbReference>
<proteinExistence type="inferred from homology"/>
<evidence type="ECO:0000256" key="7">
    <source>
        <dbReference type="ARBA" id="ARBA00043129"/>
    </source>
</evidence>
<comment type="catalytic activity">
    <reaction evidence="10">
        <text>N-terminal L-alanyl-L-prolyl-L-lysyl-[protein] + 3 S-adenosyl-L-methionine = N-terminal N,N,N-trimethyl-L-alanyl-L-prolyl-L-lysyl-[protein] + 3 S-adenosyl-L-homocysteine + 3 H(+)</text>
        <dbReference type="Rhea" id="RHEA:54712"/>
        <dbReference type="Rhea" id="RHEA-COMP:13785"/>
        <dbReference type="Rhea" id="RHEA-COMP:13971"/>
        <dbReference type="ChEBI" id="CHEBI:15378"/>
        <dbReference type="ChEBI" id="CHEBI:57856"/>
        <dbReference type="ChEBI" id="CHEBI:59789"/>
        <dbReference type="ChEBI" id="CHEBI:138057"/>
        <dbReference type="ChEBI" id="CHEBI:138315"/>
        <dbReference type="EC" id="2.1.1.244"/>
    </reaction>
</comment>
<comment type="similarity">
    <text evidence="1">Belongs to the methyltransferase superfamily. NTM1 family.</text>
</comment>
<keyword evidence="4 11" id="KW-0949">S-adenosyl-L-methionine</keyword>
<dbReference type="GO" id="GO:0005737">
    <property type="term" value="C:cytoplasm"/>
    <property type="evidence" value="ECO:0007669"/>
    <property type="project" value="TreeGrafter"/>
</dbReference>
<evidence type="ECO:0000256" key="3">
    <source>
        <dbReference type="ARBA" id="ARBA00022679"/>
    </source>
</evidence>
<dbReference type="Proteomes" id="UP000237441">
    <property type="component" value="Unassembled WGS sequence"/>
</dbReference>
<sequence length="256" mass="27900">MVPGMTSSAHKPVAAAAAAAKPDSLIRKDDGLAYWRNATPDVDGMLGGVPAIFGPISRVDLQGSRTFLARLGIGSGSRSRKVSNCLEGGAGIGRITHGLLVNVAEHVDVVEPIAKFTDALRGKKGVRRVFNMGLEDWRGDDDDDDDDDDDGTTRYDLVWTQWCLGHLTDEQLRCFLERCREALVPGTGVIVVKENLSTSGVDVFDPVDSCVTRHEETWKSIFQQAGLRIVKEEPQRGLPETGKARLLPVMMYALQP</sequence>
<keyword evidence="3" id="KW-0808">Transferase</keyword>
<evidence type="ECO:0000256" key="1">
    <source>
        <dbReference type="ARBA" id="ARBA00009059"/>
    </source>
</evidence>
<evidence type="ECO:0000256" key="11">
    <source>
        <dbReference type="PIRSR" id="PIRSR016958-1"/>
    </source>
</evidence>
<gene>
    <name evidence="12" type="ORF">BB8028_0006g09070</name>
</gene>